<dbReference type="InterPro" id="IPR042271">
    <property type="entry name" value="Zinicin_2_N"/>
</dbReference>
<evidence type="ECO:0000313" key="2">
    <source>
        <dbReference type="Proteomes" id="UP000280819"/>
    </source>
</evidence>
<dbReference type="PANTHER" id="PTHR39420:SF1">
    <property type="entry name" value="HYDROLASE"/>
    <property type="match status" value="1"/>
</dbReference>
<dbReference type="PANTHER" id="PTHR39420">
    <property type="match status" value="1"/>
</dbReference>
<gene>
    <name evidence="1" type="ORF">EII34_09680</name>
</gene>
<comment type="caution">
    <text evidence="1">The sequence shown here is derived from an EMBL/GenBank/DDBJ whole genome shotgun (WGS) entry which is preliminary data.</text>
</comment>
<dbReference type="RefSeq" id="WP_124844957.1">
    <property type="nucleotide sequence ID" value="NZ_RQZG01000010.1"/>
</dbReference>
<dbReference type="Pfam" id="PF10103">
    <property type="entry name" value="Zincin_2"/>
    <property type="match status" value="2"/>
</dbReference>
<dbReference type="EMBL" id="RQZG01000010">
    <property type="protein sequence ID" value="RRD04567.1"/>
    <property type="molecule type" value="Genomic_DNA"/>
</dbReference>
<dbReference type="SUPFAM" id="SSF55486">
    <property type="entry name" value="Metalloproteases ('zincins'), catalytic domain"/>
    <property type="match status" value="1"/>
</dbReference>
<dbReference type="AlphaFoldDB" id="A0A3P1T4X1"/>
<name>A0A3P1T4X1_9ACTN</name>
<dbReference type="Gene3D" id="1.20.150.30">
    <property type="entry name" value="Zincin-like metallopeptidase, N-terminal domain"/>
    <property type="match status" value="1"/>
</dbReference>
<reference evidence="1 2" key="1">
    <citation type="submission" date="2018-11" db="EMBL/GenBank/DDBJ databases">
        <title>Genomes From Bacteria Associated with the Canine Oral Cavity: a Test Case for Automated Genome-Based Taxonomic Assignment.</title>
        <authorList>
            <person name="Coil D.A."/>
            <person name="Jospin G."/>
            <person name="Darling A.E."/>
            <person name="Wallis C."/>
            <person name="Davis I.J."/>
            <person name="Harris S."/>
            <person name="Eisen J.A."/>
            <person name="Holcombe L.J."/>
            <person name="O'Flynn C."/>
        </authorList>
    </citation>
    <scope>NUCLEOTIDE SEQUENCE [LARGE SCALE GENOMIC DNA]</scope>
    <source>
        <strain evidence="1 2">OH887_COT-365</strain>
    </source>
</reference>
<dbReference type="OrthoDB" id="142939at2"/>
<dbReference type="Proteomes" id="UP000280819">
    <property type="component" value="Unassembled WGS sequence"/>
</dbReference>
<accession>A0A3P1T4X1</accession>
<sequence>MTRRPHVAWPVALHLARLAADPGPEVSRPEVIRTVAALRLAARRAGELAVDHAGLGGAAAGEVLVLDRAGWARSAATTVERMLDRLPFPQRPEGAWRRLSGVGNAVVAAGALVLGGRVLLGQYDPFTGRLVLVAPGIVELQRRHRLELTDLALWVGLHEQTHAVQFSAAPWLLGHVEALLVELVRDDPGVVTLLSAQGRVALERLGAVMTLLEGHADFVAGRAAVGRVPTSAALQRVFERPAAGRGWRRWLGGLDKAVQYRAGLGFCRAVARRAGAEALRAAFAGPEQLPSAREIADPTSWLRRVHGQA</sequence>
<proteinExistence type="predicted"/>
<evidence type="ECO:0000313" key="1">
    <source>
        <dbReference type="EMBL" id="RRD04567.1"/>
    </source>
</evidence>
<protein>
    <submittedName>
        <fullName evidence="1">Uncharacterized protein</fullName>
    </submittedName>
</protein>
<organism evidence="1 2">
    <name type="scientific">Arachnia propionica</name>
    <dbReference type="NCBI Taxonomy" id="1750"/>
    <lineage>
        <taxon>Bacteria</taxon>
        <taxon>Bacillati</taxon>
        <taxon>Actinomycetota</taxon>
        <taxon>Actinomycetes</taxon>
        <taxon>Propionibacteriales</taxon>
        <taxon>Propionibacteriaceae</taxon>
        <taxon>Arachnia</taxon>
    </lineage>
</organism>
<dbReference type="InterPro" id="IPR018766">
    <property type="entry name" value="Zinicin_2"/>
</dbReference>